<evidence type="ECO:0000313" key="2">
    <source>
        <dbReference type="EMBL" id="ADU91518.1"/>
    </source>
</evidence>
<evidence type="ECO:0000256" key="1">
    <source>
        <dbReference type="SAM" id="SignalP"/>
    </source>
</evidence>
<dbReference type="Proteomes" id="UP000007472">
    <property type="component" value="Chromosome"/>
</dbReference>
<evidence type="ECO:0000313" key="3">
    <source>
        <dbReference type="Proteomes" id="UP000007472"/>
    </source>
</evidence>
<protein>
    <recommendedName>
        <fullName evidence="4">Secreted protein</fullName>
    </recommendedName>
</protein>
<sequence>MKFLSHVAILLSFGLVPKPVLAEPTEYCYDLQPIESSLECLDSELDNIHQNNHKYLQKLNNHHQATIYKEWDELSKNICDLMTIHSSGQESNKNGYHLEQTLCHLDLENSFAQILKNRKTSDGIAAPNNIALPIIKKLIVYSLPIVAERINTHSEFKSHDLEKIFSKIWTGFEKLSDQLCVAETACLDLIQNLLIEANKKIFKQISFSSLELEFFGNNALIDKISVENSLDEILNIVRQNPKEYEEWESQDIQGYNQHLRKLNYEMIGFIKILNEYDFQSEHFDYAETLTKWAEANECTSDQDHDHCQLQLELSSNVWLRVKLLSIMKLVYPKVGLTDSYIPRG</sequence>
<keyword evidence="1" id="KW-0732">Signal</keyword>
<feature type="chain" id="PRO_5024859990" description="Secreted protein" evidence="1">
    <location>
        <begin position="23"/>
        <end position="344"/>
    </location>
</feature>
<feature type="signal peptide" evidence="1">
    <location>
        <begin position="1"/>
        <end position="22"/>
    </location>
</feature>
<name>A0A654KGE0_TAYEM</name>
<proteinExistence type="predicted"/>
<dbReference type="KEGG" id="teq:TEQUI_0576"/>
<dbReference type="AlphaFoldDB" id="A0A654KGE0"/>
<dbReference type="EMBL" id="CP002456">
    <property type="protein sequence ID" value="ADU91518.1"/>
    <property type="molecule type" value="Genomic_DNA"/>
</dbReference>
<organism evidence="2 3">
    <name type="scientific">Taylorella equigenitalis (strain MCE9)</name>
    <dbReference type="NCBI Taxonomy" id="937774"/>
    <lineage>
        <taxon>Bacteria</taxon>
        <taxon>Pseudomonadati</taxon>
        <taxon>Pseudomonadota</taxon>
        <taxon>Betaproteobacteria</taxon>
        <taxon>Burkholderiales</taxon>
        <taxon>Alcaligenaceae</taxon>
        <taxon>Taylorella</taxon>
    </lineage>
</organism>
<gene>
    <name evidence="2" type="ordered locus">TEQUI_0576</name>
</gene>
<accession>A0A654KGE0</accession>
<evidence type="ECO:0008006" key="4">
    <source>
        <dbReference type="Google" id="ProtNLM"/>
    </source>
</evidence>
<reference evidence="2 3" key="1">
    <citation type="journal article" date="2011" name="J. Bacteriol.">
        <title>Genome sequence of Taylorella equigenitalis MCE9, the causative agent of contagious equine metritis.</title>
        <authorList>
            <person name="Hebert L."/>
            <person name="Moumen B."/>
            <person name="Duquesne F."/>
            <person name="Breuil M.F."/>
            <person name="Laugier C."/>
            <person name="Batto J.M."/>
            <person name="Renault P."/>
            <person name="Petry S."/>
        </authorList>
    </citation>
    <scope>NUCLEOTIDE SEQUENCE [LARGE SCALE GENOMIC DNA]</scope>
    <source>
        <strain evidence="2 3">MCE9</strain>
    </source>
</reference>